<dbReference type="EMBL" id="JAMYWD010000002">
    <property type="protein sequence ID" value="KAJ4979932.1"/>
    <property type="molecule type" value="Genomic_DNA"/>
</dbReference>
<dbReference type="Proteomes" id="UP001141806">
    <property type="component" value="Unassembled WGS sequence"/>
</dbReference>
<evidence type="ECO:0000313" key="2">
    <source>
        <dbReference type="Proteomes" id="UP001141806"/>
    </source>
</evidence>
<dbReference type="Pfam" id="PF05056">
    <property type="entry name" value="DUF674"/>
    <property type="match status" value="1"/>
</dbReference>
<comment type="caution">
    <text evidence="1">The sequence shown here is derived from an EMBL/GenBank/DDBJ whole genome shotgun (WGS) entry which is preliminary data.</text>
</comment>
<name>A0A9Q0R1W1_9MAGN</name>
<proteinExistence type="predicted"/>
<organism evidence="1 2">
    <name type="scientific">Protea cynaroides</name>
    <dbReference type="NCBI Taxonomy" id="273540"/>
    <lineage>
        <taxon>Eukaryota</taxon>
        <taxon>Viridiplantae</taxon>
        <taxon>Streptophyta</taxon>
        <taxon>Embryophyta</taxon>
        <taxon>Tracheophyta</taxon>
        <taxon>Spermatophyta</taxon>
        <taxon>Magnoliopsida</taxon>
        <taxon>Proteales</taxon>
        <taxon>Proteaceae</taxon>
        <taxon>Protea</taxon>
    </lineage>
</organism>
<protein>
    <submittedName>
        <fullName evidence="1">Uncharacterized protein</fullName>
    </submittedName>
</protein>
<gene>
    <name evidence="1" type="ORF">NE237_010712</name>
</gene>
<dbReference type="InterPro" id="IPR007750">
    <property type="entry name" value="DUF674"/>
</dbReference>
<evidence type="ECO:0000313" key="1">
    <source>
        <dbReference type="EMBL" id="KAJ4979932.1"/>
    </source>
</evidence>
<dbReference type="PANTHER" id="PTHR33103">
    <property type="entry name" value="OS01G0153900 PROTEIN"/>
    <property type="match status" value="1"/>
</dbReference>
<dbReference type="OrthoDB" id="2014278at2759"/>
<sequence>MQMLLMQDCEGNGKSASNEQVNYYGCNNRYDNYYPSCCNYVTTVMGAPCASCGERMKSAFSFVNGEGSTVANGGGSAVGYVNEVMTYMITDDLEVKPMSSVSSITLLNRCKIKDIEALEDRVVHLGTKEGLDLLRASLQSKSVLTDVFLKKGE</sequence>
<accession>A0A9Q0R1W1</accession>
<dbReference type="PANTHER" id="PTHR33103:SF19">
    <property type="entry name" value="OS09G0544700 PROTEIN"/>
    <property type="match status" value="1"/>
</dbReference>
<dbReference type="AlphaFoldDB" id="A0A9Q0R1W1"/>
<reference evidence="1" key="1">
    <citation type="journal article" date="2023" name="Plant J.">
        <title>The genome of the king protea, Protea cynaroides.</title>
        <authorList>
            <person name="Chang J."/>
            <person name="Duong T.A."/>
            <person name="Schoeman C."/>
            <person name="Ma X."/>
            <person name="Roodt D."/>
            <person name="Barker N."/>
            <person name="Li Z."/>
            <person name="Van de Peer Y."/>
            <person name="Mizrachi E."/>
        </authorList>
    </citation>
    <scope>NUCLEOTIDE SEQUENCE</scope>
    <source>
        <tissue evidence="1">Young leaves</tissue>
    </source>
</reference>
<keyword evidence="2" id="KW-1185">Reference proteome</keyword>